<reference evidence="2 3" key="1">
    <citation type="submission" date="2020-04" db="EMBL/GenBank/DDBJ databases">
        <title>Whole-genome sequencing of Vibrio spp. from China reveals different genetic environments of blaCTX-M-14 among diverse lineages.</title>
        <authorList>
            <person name="Zheng Z."/>
            <person name="Ye L."/>
            <person name="Chen S."/>
        </authorList>
    </citation>
    <scope>NUCLEOTIDE SEQUENCE [LARGE SCALE GENOMIC DNA]</scope>
    <source>
        <strain evidence="2 3">Vb0551</strain>
    </source>
</reference>
<evidence type="ECO:0000313" key="3">
    <source>
        <dbReference type="Proteomes" id="UP000518904"/>
    </source>
</evidence>
<name>A0A7Y0XBX9_VIBPH</name>
<organism evidence="2 3">
    <name type="scientific">Vibrio parahaemolyticus</name>
    <dbReference type="NCBI Taxonomy" id="670"/>
    <lineage>
        <taxon>Bacteria</taxon>
        <taxon>Pseudomonadati</taxon>
        <taxon>Pseudomonadota</taxon>
        <taxon>Gammaproteobacteria</taxon>
        <taxon>Vibrionales</taxon>
        <taxon>Vibrionaceae</taxon>
        <taxon>Vibrio</taxon>
    </lineage>
</organism>
<dbReference type="SUPFAM" id="SSF55681">
    <property type="entry name" value="Class II aaRS and biotin synthetases"/>
    <property type="match status" value="1"/>
</dbReference>
<protein>
    <submittedName>
        <fullName evidence="2">Proline--tRNA ligase</fullName>
        <ecNumber evidence="2">6.1.1.15</ecNumber>
    </submittedName>
</protein>
<sequence>QEAAGIYAWLPLGLKVLKKVEKIVEEEMARAGAIQMLMPTLQLADLWRESGRYEDYGQEMLRIKDRHEREMLYGPTNEEMITEIFR</sequence>
<evidence type="ECO:0000313" key="2">
    <source>
        <dbReference type="EMBL" id="NMU82747.1"/>
    </source>
</evidence>
<dbReference type="AlphaFoldDB" id="A0A7Y0XBX9"/>
<dbReference type="EC" id="6.1.1.15" evidence="2"/>
<dbReference type="Gene3D" id="3.30.930.10">
    <property type="entry name" value="Bira Bifunctional Protein, Domain 2"/>
    <property type="match status" value="1"/>
</dbReference>
<accession>A0A7Y0XBX9</accession>
<keyword evidence="1" id="KW-0648">Protein biosynthesis</keyword>
<proteinExistence type="predicted"/>
<dbReference type="GO" id="GO:0005524">
    <property type="term" value="F:ATP binding"/>
    <property type="evidence" value="ECO:0007669"/>
    <property type="project" value="InterPro"/>
</dbReference>
<dbReference type="PANTHER" id="PTHR42753">
    <property type="entry name" value="MITOCHONDRIAL RIBOSOME PROTEIN L39/PROLYL-TRNA LIGASE FAMILY MEMBER"/>
    <property type="match status" value="1"/>
</dbReference>
<dbReference type="InterPro" id="IPR045864">
    <property type="entry name" value="aa-tRNA-synth_II/BPL/LPL"/>
</dbReference>
<evidence type="ECO:0000256" key="1">
    <source>
        <dbReference type="ARBA" id="ARBA00022917"/>
    </source>
</evidence>
<dbReference type="InterPro" id="IPR002316">
    <property type="entry name" value="Pro-tRNA-ligase_IIa"/>
</dbReference>
<dbReference type="PRINTS" id="PR01046">
    <property type="entry name" value="TRNASYNTHPRO"/>
</dbReference>
<dbReference type="EMBL" id="JABCLB010000963">
    <property type="protein sequence ID" value="NMU82747.1"/>
    <property type="molecule type" value="Genomic_DNA"/>
</dbReference>
<feature type="non-terminal residue" evidence="2">
    <location>
        <position position="86"/>
    </location>
</feature>
<dbReference type="Proteomes" id="UP000518904">
    <property type="component" value="Unassembled WGS sequence"/>
</dbReference>
<comment type="caution">
    <text evidence="2">The sequence shown here is derived from an EMBL/GenBank/DDBJ whole genome shotgun (WGS) entry which is preliminary data.</text>
</comment>
<keyword evidence="2" id="KW-0436">Ligase</keyword>
<feature type="non-terminal residue" evidence="2">
    <location>
        <position position="1"/>
    </location>
</feature>
<dbReference type="GO" id="GO:0005829">
    <property type="term" value="C:cytosol"/>
    <property type="evidence" value="ECO:0007669"/>
    <property type="project" value="TreeGrafter"/>
</dbReference>
<dbReference type="InterPro" id="IPR050062">
    <property type="entry name" value="Pro-tRNA_synthetase"/>
</dbReference>
<dbReference type="GO" id="GO:0004827">
    <property type="term" value="F:proline-tRNA ligase activity"/>
    <property type="evidence" value="ECO:0007669"/>
    <property type="project" value="UniProtKB-EC"/>
</dbReference>
<dbReference type="PANTHER" id="PTHR42753:SF2">
    <property type="entry name" value="PROLINE--TRNA LIGASE"/>
    <property type="match status" value="1"/>
</dbReference>
<dbReference type="GO" id="GO:0006433">
    <property type="term" value="P:prolyl-tRNA aminoacylation"/>
    <property type="evidence" value="ECO:0007669"/>
    <property type="project" value="InterPro"/>
</dbReference>
<gene>
    <name evidence="2" type="ORF">HKB16_07605</name>
</gene>